<name>A0A9X3SI95_9ACTN</name>
<dbReference type="EMBL" id="JAPDDP010000067">
    <property type="protein sequence ID" value="MDA0184067.1"/>
    <property type="molecule type" value="Genomic_DNA"/>
</dbReference>
<protein>
    <submittedName>
        <fullName evidence="2">Uncharacterized protein</fullName>
    </submittedName>
</protein>
<keyword evidence="1" id="KW-0812">Transmembrane</keyword>
<evidence type="ECO:0000313" key="2">
    <source>
        <dbReference type="EMBL" id="MDA0184067.1"/>
    </source>
</evidence>
<feature type="transmembrane region" description="Helical" evidence="1">
    <location>
        <begin position="214"/>
        <end position="232"/>
    </location>
</feature>
<feature type="transmembrane region" description="Helical" evidence="1">
    <location>
        <begin position="300"/>
        <end position="318"/>
    </location>
</feature>
<feature type="transmembrane region" description="Helical" evidence="1">
    <location>
        <begin position="238"/>
        <end position="256"/>
    </location>
</feature>
<feature type="transmembrane region" description="Helical" evidence="1">
    <location>
        <begin position="184"/>
        <end position="202"/>
    </location>
</feature>
<sequence length="323" mass="33531">MLAQRRSERRVAVASLVVLSAVGAELLAAYNDTTGRPLALLGNLIFFALLYGCPALLIRELTRRTGRGWTTMLLLSAAAGLTQAGLLDQSLFAERYDDVRGWEESYRATAIEPLGVSAYMLQNFLLGHIVYSFCAPIALVEAMCPSVARRPWLGRAGIVVATGLWLLVAGAIFADAGYATLPELAVTLTVVVALIAAALRFGGRASRTSMGAGTPRAGTVLAVSFVAATAHALMPDDWVGTAGAFLIATAAAAGLIRAARGSAWGLPHCAALATGVLLSRGALAFTYYPVVGHTSAAAKYGHNVVMLGLVVAAGVYAARRSAG</sequence>
<feature type="transmembrane region" description="Helical" evidence="1">
    <location>
        <begin position="156"/>
        <end position="178"/>
    </location>
</feature>
<dbReference type="Proteomes" id="UP001147653">
    <property type="component" value="Unassembled WGS sequence"/>
</dbReference>
<comment type="caution">
    <text evidence="2">The sequence shown here is derived from an EMBL/GenBank/DDBJ whole genome shotgun (WGS) entry which is preliminary data.</text>
</comment>
<accession>A0A9X3SI95</accession>
<proteinExistence type="predicted"/>
<keyword evidence="3" id="KW-1185">Reference proteome</keyword>
<reference evidence="2" key="1">
    <citation type="submission" date="2022-10" db="EMBL/GenBank/DDBJ databases">
        <title>The WGS of Solirubrobacter phytolaccae KCTC 29190.</title>
        <authorList>
            <person name="Jiang Z."/>
        </authorList>
    </citation>
    <scope>NUCLEOTIDE SEQUENCE</scope>
    <source>
        <strain evidence="2">KCTC 29190</strain>
    </source>
</reference>
<feature type="transmembrane region" description="Helical" evidence="1">
    <location>
        <begin position="69"/>
        <end position="87"/>
    </location>
</feature>
<feature type="transmembrane region" description="Helical" evidence="1">
    <location>
        <begin position="268"/>
        <end position="288"/>
    </location>
</feature>
<keyword evidence="1" id="KW-0472">Membrane</keyword>
<evidence type="ECO:0000313" key="3">
    <source>
        <dbReference type="Proteomes" id="UP001147653"/>
    </source>
</evidence>
<dbReference type="RefSeq" id="WP_270028485.1">
    <property type="nucleotide sequence ID" value="NZ_JAPDDP010000067.1"/>
</dbReference>
<feature type="transmembrane region" description="Helical" evidence="1">
    <location>
        <begin position="124"/>
        <end position="144"/>
    </location>
</feature>
<keyword evidence="1" id="KW-1133">Transmembrane helix</keyword>
<feature type="transmembrane region" description="Helical" evidence="1">
    <location>
        <begin position="38"/>
        <end position="57"/>
    </location>
</feature>
<organism evidence="2 3">
    <name type="scientific">Solirubrobacter phytolaccae</name>
    <dbReference type="NCBI Taxonomy" id="1404360"/>
    <lineage>
        <taxon>Bacteria</taxon>
        <taxon>Bacillati</taxon>
        <taxon>Actinomycetota</taxon>
        <taxon>Thermoleophilia</taxon>
        <taxon>Solirubrobacterales</taxon>
        <taxon>Solirubrobacteraceae</taxon>
        <taxon>Solirubrobacter</taxon>
    </lineage>
</organism>
<dbReference type="AlphaFoldDB" id="A0A9X3SI95"/>
<evidence type="ECO:0000256" key="1">
    <source>
        <dbReference type="SAM" id="Phobius"/>
    </source>
</evidence>
<gene>
    <name evidence="2" type="ORF">OJ997_27410</name>
</gene>